<dbReference type="PANTHER" id="PTHR43597">
    <property type="entry name" value="SULFUR ACCEPTOR PROTEIN CSDE"/>
    <property type="match status" value="1"/>
</dbReference>
<accession>A0A7T5R192</accession>
<proteinExistence type="inferred from homology"/>
<evidence type="ECO:0000259" key="2">
    <source>
        <dbReference type="Pfam" id="PF02657"/>
    </source>
</evidence>
<dbReference type="InterPro" id="IPR003808">
    <property type="entry name" value="Fe-S_metab-assoc_dom"/>
</dbReference>
<organism evidence="3 4">
    <name type="scientific">Micavibrio aeruginosavorus</name>
    <dbReference type="NCBI Taxonomy" id="349221"/>
    <lineage>
        <taxon>Bacteria</taxon>
        <taxon>Pseudomonadati</taxon>
        <taxon>Bdellovibrionota</taxon>
        <taxon>Bdellovibrionia</taxon>
        <taxon>Bdellovibrionales</taxon>
        <taxon>Pseudobdellovibrionaceae</taxon>
        <taxon>Micavibrio</taxon>
    </lineage>
</organism>
<dbReference type="Gene3D" id="3.90.1010.10">
    <property type="match status" value="1"/>
</dbReference>
<dbReference type="EMBL" id="CP066681">
    <property type="protein sequence ID" value="QQG35637.1"/>
    <property type="molecule type" value="Genomic_DNA"/>
</dbReference>
<dbReference type="PANTHER" id="PTHR43597:SF5">
    <property type="entry name" value="SUFE-LIKE PROTEIN 2, CHLOROPLASTIC"/>
    <property type="match status" value="1"/>
</dbReference>
<dbReference type="Proteomes" id="UP000595362">
    <property type="component" value="Chromosome"/>
</dbReference>
<dbReference type="AlphaFoldDB" id="A0A7T5R192"/>
<name>A0A7T5R192_9BACT</name>
<feature type="domain" description="Fe-S metabolism associated" evidence="2">
    <location>
        <begin position="11"/>
        <end position="130"/>
    </location>
</feature>
<comment type="similarity">
    <text evidence="1">Belongs to the SufE family.</text>
</comment>
<evidence type="ECO:0000313" key="3">
    <source>
        <dbReference type="EMBL" id="QQG35637.1"/>
    </source>
</evidence>
<evidence type="ECO:0000313" key="4">
    <source>
        <dbReference type="Proteomes" id="UP000595362"/>
    </source>
</evidence>
<gene>
    <name evidence="3" type="ORF">HYS17_08940</name>
</gene>
<evidence type="ECO:0000256" key="1">
    <source>
        <dbReference type="ARBA" id="ARBA00010282"/>
    </source>
</evidence>
<reference evidence="3 4" key="1">
    <citation type="submission" date="2020-07" db="EMBL/GenBank/DDBJ databases">
        <title>Huge and variable diversity of episymbiotic CPR bacteria and DPANN archaea in groundwater ecosystems.</title>
        <authorList>
            <person name="He C.Y."/>
            <person name="Keren R."/>
            <person name="Whittaker M."/>
            <person name="Farag I.F."/>
            <person name="Doudna J."/>
            <person name="Cate J.H.D."/>
            <person name="Banfield J.F."/>
        </authorList>
    </citation>
    <scope>NUCLEOTIDE SEQUENCE [LARGE SCALE GENOMIC DNA]</scope>
    <source>
        <strain evidence="3">NC_groundwater_70_Ag_B-0.1um_54_66</strain>
    </source>
</reference>
<dbReference type="Pfam" id="PF02657">
    <property type="entry name" value="SufE"/>
    <property type="match status" value="1"/>
</dbReference>
<protein>
    <submittedName>
        <fullName evidence="3">SufE family protein</fullName>
    </submittedName>
</protein>
<sequence length="135" mass="15544">MPERTLEELAESFALFSDWEERYRYLIDLGARLPPMDDALKVEEHLVRGCTSKVWLVPSIQNGVFHFMADSDAQIVRGLVYLLMVAFQDKPVDYVRTYDIRGAFERLGLHQHLSPNRRNGFFAMVEKIRALAGAV</sequence>
<dbReference type="SUPFAM" id="SSF82649">
    <property type="entry name" value="SufE/NifU"/>
    <property type="match status" value="1"/>
</dbReference>